<dbReference type="AlphaFoldDB" id="A0A2H1W5Y4"/>
<name>A0A2H1W5Y4_SPOFR</name>
<organism evidence="1">
    <name type="scientific">Spodoptera frugiperda</name>
    <name type="common">Fall armyworm</name>
    <dbReference type="NCBI Taxonomy" id="7108"/>
    <lineage>
        <taxon>Eukaryota</taxon>
        <taxon>Metazoa</taxon>
        <taxon>Ecdysozoa</taxon>
        <taxon>Arthropoda</taxon>
        <taxon>Hexapoda</taxon>
        <taxon>Insecta</taxon>
        <taxon>Pterygota</taxon>
        <taxon>Neoptera</taxon>
        <taxon>Endopterygota</taxon>
        <taxon>Lepidoptera</taxon>
        <taxon>Glossata</taxon>
        <taxon>Ditrysia</taxon>
        <taxon>Noctuoidea</taxon>
        <taxon>Noctuidae</taxon>
        <taxon>Amphipyrinae</taxon>
        <taxon>Spodoptera</taxon>
    </lineage>
</organism>
<dbReference type="EMBL" id="ODYU01006246">
    <property type="protein sequence ID" value="SOQ47914.1"/>
    <property type="molecule type" value="Genomic_DNA"/>
</dbReference>
<gene>
    <name evidence="1" type="ORF">SFRICE_028808</name>
</gene>
<protein>
    <submittedName>
        <fullName evidence="1">SFRICE_028808</fullName>
    </submittedName>
</protein>
<proteinExistence type="predicted"/>
<reference evidence="1" key="1">
    <citation type="submission" date="2016-07" db="EMBL/GenBank/DDBJ databases">
        <authorList>
            <person name="Bretaudeau A."/>
        </authorList>
    </citation>
    <scope>NUCLEOTIDE SEQUENCE</scope>
    <source>
        <strain evidence="1">Rice</strain>
        <tissue evidence="1">Whole body</tissue>
    </source>
</reference>
<evidence type="ECO:0000313" key="1">
    <source>
        <dbReference type="EMBL" id="SOQ47914.1"/>
    </source>
</evidence>
<sequence>MVVTFFVWYKPLNEQTDHLMVSNRRRPWTLDTPERRYMCVASLLGVRNLRVVGESGTSVVYSGQADPFSHTSNMNIINSRFILNNTRIFSCIVGAFTNIQFHIYMTTRPETTICRSHQKLLHAEIETVAQAPHQSCSQIDQ</sequence>
<accession>A0A2H1W5Y4</accession>